<evidence type="ECO:0000256" key="1">
    <source>
        <dbReference type="SAM" id="Phobius"/>
    </source>
</evidence>
<keyword evidence="1" id="KW-0812">Transmembrane</keyword>
<reference evidence="2" key="2">
    <citation type="submission" date="2022-11" db="EMBL/GenBank/DDBJ databases">
        <title>Role of the vibriolysin VemA secreted by the emergent pathogen Vibrio europaeus in the colonization of Manila clam mucus.</title>
        <authorList>
            <person name="Martinez C."/>
            <person name="Rodriguez S."/>
            <person name="Vences A."/>
            <person name="Barja J.L."/>
            <person name="Toranzo A.E."/>
            <person name="Dubert J."/>
        </authorList>
    </citation>
    <scope>NUCLEOTIDE SEQUENCE</scope>
    <source>
        <strain evidence="2">3454</strain>
    </source>
</reference>
<comment type="caution">
    <text evidence="3">The sequence shown here is derived from an EMBL/GenBank/DDBJ whole genome shotgun (WGS) entry which is preliminary data.</text>
</comment>
<dbReference type="EMBL" id="JAPFIT010000013">
    <property type="protein sequence ID" value="MDC5740296.1"/>
    <property type="molecule type" value="Genomic_DNA"/>
</dbReference>
<evidence type="ECO:0000313" key="4">
    <source>
        <dbReference type="Proteomes" id="UP000094761"/>
    </source>
</evidence>
<dbReference type="Proteomes" id="UP000094761">
    <property type="component" value="Unassembled WGS sequence"/>
</dbReference>
<evidence type="ECO:0000313" key="3">
    <source>
        <dbReference type="EMBL" id="OAM99553.1"/>
    </source>
</evidence>
<feature type="transmembrane region" description="Helical" evidence="1">
    <location>
        <begin position="20"/>
        <end position="38"/>
    </location>
</feature>
<keyword evidence="5" id="KW-1185">Reference proteome</keyword>
<protein>
    <submittedName>
        <fullName evidence="3">Fimbrial protein</fullName>
    </submittedName>
    <submittedName>
        <fullName evidence="2">Flp family type IVb pilin</fullName>
    </submittedName>
</protein>
<dbReference type="Proteomes" id="UP001150001">
    <property type="component" value="Unassembled WGS sequence"/>
</dbReference>
<keyword evidence="1" id="KW-1133">Transmembrane helix</keyword>
<sequence length="53" mass="5677">MSKLTKNITAFMKDEEGLTVVEYVVGAGLLVLAMTAIFDGLVTDLRAELAGLF</sequence>
<evidence type="ECO:0000313" key="5">
    <source>
        <dbReference type="Proteomes" id="UP001150001"/>
    </source>
</evidence>
<proteinExistence type="predicted"/>
<dbReference type="AlphaFoldDB" id="A0A178JBL6"/>
<dbReference type="GeneID" id="78074073"/>
<keyword evidence="1" id="KW-0472">Membrane</keyword>
<name>A0A178JBL6_9VIBR</name>
<reference evidence="3 4" key="1">
    <citation type="submission" date="2016-03" db="EMBL/GenBank/DDBJ databases">
        <title>Draft genome sequence of the Vibrio tubiashii subs. europaeus.</title>
        <authorList>
            <person name="Spinard E."/>
            <person name="Dubert J."/>
            <person name="Nelson D.R."/>
            <person name="Barja J.L."/>
        </authorList>
    </citation>
    <scope>NUCLEOTIDE SEQUENCE [LARGE SCALE GENOMIC DNA]</scope>
    <source>
        <strain evidence="4">PP-638</strain>
        <strain evidence="3">PP2-638</strain>
    </source>
</reference>
<dbReference type="RefSeq" id="WP_069665557.1">
    <property type="nucleotide sequence ID" value="NZ_CP180205.1"/>
</dbReference>
<accession>A0A178JBL6</accession>
<dbReference type="EMBL" id="LUAX01000001">
    <property type="protein sequence ID" value="OAM99553.1"/>
    <property type="molecule type" value="Genomic_DNA"/>
</dbReference>
<gene>
    <name evidence="3" type="ORF">AZ468_00120</name>
    <name evidence="2" type="ORF">OPW20_09475</name>
</gene>
<evidence type="ECO:0000313" key="2">
    <source>
        <dbReference type="EMBL" id="MDC5740296.1"/>
    </source>
</evidence>
<organism evidence="3 4">
    <name type="scientific">Vibrio europaeus</name>
    <dbReference type="NCBI Taxonomy" id="300876"/>
    <lineage>
        <taxon>Bacteria</taxon>
        <taxon>Pseudomonadati</taxon>
        <taxon>Pseudomonadota</taxon>
        <taxon>Gammaproteobacteria</taxon>
        <taxon>Vibrionales</taxon>
        <taxon>Vibrionaceae</taxon>
        <taxon>Vibrio</taxon>
        <taxon>Vibrio oreintalis group</taxon>
    </lineage>
</organism>
<dbReference type="OrthoDB" id="6174171at2"/>